<dbReference type="PANTHER" id="PTHR12360:SF12">
    <property type="entry name" value="TRANSCRIPTIONAL REPRESSOR NF-X1"/>
    <property type="match status" value="1"/>
</dbReference>
<dbReference type="RefSeq" id="XP_009217537.1">
    <property type="nucleotide sequence ID" value="XM_009219273.1"/>
</dbReference>
<dbReference type="InterPro" id="IPR034077">
    <property type="entry name" value="R3H_FAP1"/>
</dbReference>
<feature type="domain" description="RING-type" evidence="12">
    <location>
        <begin position="185"/>
        <end position="239"/>
    </location>
</feature>
<evidence type="ECO:0000256" key="11">
    <source>
        <dbReference type="SAM" id="MobiDB-lite"/>
    </source>
</evidence>
<dbReference type="GO" id="GO:0005634">
    <property type="term" value="C:nucleus"/>
    <property type="evidence" value="ECO:0007669"/>
    <property type="project" value="UniProtKB-SubCell"/>
</dbReference>
<dbReference type="CDD" id="cd06008">
    <property type="entry name" value="NF-X1-zinc-finger"/>
    <property type="match status" value="4"/>
</dbReference>
<evidence type="ECO:0000256" key="10">
    <source>
        <dbReference type="PROSITE-ProRule" id="PRU00175"/>
    </source>
</evidence>
<dbReference type="HOGENOM" id="CLU_005714_2_0_1"/>
<dbReference type="PANTHER" id="PTHR12360">
    <property type="entry name" value="NUCLEAR TRANSCRIPTION FACTOR, X-BOX BINDING 1 NFX1"/>
    <property type="match status" value="1"/>
</dbReference>
<dbReference type="PROSITE" id="PS50089">
    <property type="entry name" value="ZF_RING_2"/>
    <property type="match status" value="1"/>
</dbReference>
<dbReference type="SMART" id="SM00438">
    <property type="entry name" value="ZnF_NFX"/>
    <property type="match status" value="9"/>
</dbReference>
<dbReference type="eggNOG" id="KOG1952">
    <property type="taxonomic scope" value="Eukaryota"/>
</dbReference>
<feature type="domain" description="R3H" evidence="13">
    <location>
        <begin position="837"/>
        <end position="900"/>
    </location>
</feature>
<keyword evidence="5 10" id="KW-0863">Zinc-finger</keyword>
<keyword evidence="4" id="KW-0677">Repeat</keyword>
<evidence type="ECO:0000259" key="12">
    <source>
        <dbReference type="PROSITE" id="PS50089"/>
    </source>
</evidence>
<feature type="compositionally biased region" description="Basic residues" evidence="11">
    <location>
        <begin position="80"/>
        <end position="90"/>
    </location>
</feature>
<dbReference type="InterPro" id="IPR001374">
    <property type="entry name" value="R3H_dom"/>
</dbReference>
<feature type="compositionally biased region" description="Polar residues" evidence="11">
    <location>
        <begin position="8"/>
        <end position="22"/>
    </location>
</feature>
<dbReference type="Gene3D" id="3.30.1370.50">
    <property type="entry name" value="R3H-like domain"/>
    <property type="match status" value="1"/>
</dbReference>
<evidence type="ECO:0000313" key="14">
    <source>
        <dbReference type="EMBL" id="EJT81528.1"/>
    </source>
</evidence>
<dbReference type="CDD" id="cd16492">
    <property type="entry name" value="RING-CH-C4HC3_NFX1-like"/>
    <property type="match status" value="1"/>
</dbReference>
<evidence type="ECO:0000256" key="4">
    <source>
        <dbReference type="ARBA" id="ARBA00022737"/>
    </source>
</evidence>
<keyword evidence="8" id="KW-0804">Transcription</keyword>
<keyword evidence="3" id="KW-0479">Metal-binding</keyword>
<dbReference type="EMBL" id="GL385395">
    <property type="protein sequence ID" value="EJT81528.1"/>
    <property type="molecule type" value="Genomic_DNA"/>
</dbReference>
<keyword evidence="6" id="KW-0862">Zinc</keyword>
<keyword evidence="7" id="KW-0805">Transcription regulation</keyword>
<evidence type="ECO:0000259" key="13">
    <source>
        <dbReference type="PROSITE" id="PS51061"/>
    </source>
</evidence>
<gene>
    <name evidence="15" type="primary">20341964</name>
    <name evidence="14" type="ORF">GGTG_01506</name>
</gene>
<evidence type="ECO:0000256" key="6">
    <source>
        <dbReference type="ARBA" id="ARBA00022833"/>
    </source>
</evidence>
<accession>J3NJS6</accession>
<dbReference type="InterPro" id="IPR034078">
    <property type="entry name" value="NFX1_fam"/>
</dbReference>
<dbReference type="GeneID" id="20341964"/>
<dbReference type="AlphaFoldDB" id="J3NJS6"/>
<dbReference type="InterPro" id="IPR000967">
    <property type="entry name" value="Znf_NFX1"/>
</dbReference>
<evidence type="ECO:0000313" key="15">
    <source>
        <dbReference type="EnsemblFungi" id="EJT81528"/>
    </source>
</evidence>
<sequence>MAEPQPAPSRSGQPQDSYSQSQGRGRSRRGPRRGRGGAAEPADGHTANATPAAEPAAAAGSASSRGGGSRGNQRGDSRGGRRGQPRRGRGGRGGQAPVSVVSQQRTFGGHLTAPSDRPDSRASQAASGLSGEAPEFVPGGPVRQRGQGPAGRPSERRSLPKGVKSSAPDLPTRIHEDIDNREYECVICTNEVLRNSRVWSCSLCWTVVHLSCVKKWHSNQLSARDPQQESTTWRCPACNSSLSEDPGSYHCWCGKDLNPSPVPGLPPHSCGNTCSKPRPNCVHPCGLQCHSGPCPPCALMGPSRSCFCGKHEISKRCVETDYSKGWTCQEVCGDLLPCGEHTCARPCHDGLCGSCELLVTSTCYCGQTNKDIPCERREDILPSFDHGQVQRGQGSEPGTWFEGSFKCSSKCGRQFDCGLHTCQRGCHEQNQDAAHCPFSPDVVLTCPCGQTSLDDIISQPRQSCHDPIPQCTKVCGKTLLCGHSCKQTCHPEACEPCTQVVEAPCRCGRTATELICSEGQEEQPVCERTCRAQLNCGRHECKNICCTGERRASERLVAKRKSKASSSSSSNEEVEAEHVCIRVCGRKLKCGTHACQQLCHKGSCPSCLEAIFDEIACYCGRTVLYPPQPCGTRPPVCRFECSRAKACGHPPVKHSCHTDDVPCPPCPFLVEKPCICGKQTLKNQPCWFEETRCGLPCGSTLKCGSHKCQRLCHRPGQCEDAEVAGSHCSQPCGKTRTSCEHTCANQCHAPFPCKEDKPCQCKLFITCDCQNRKQEVRCLATANDERPGREALKCDEECLKLQRNRRLADALKIDPESHTDDHIPYSDATVKMFRENVGWTQTQEREFRVFAADPSEKRIRFKPMQPHQRAFLHSLAEDFGLDSESQDPEPHRHVVVFKTPRFVSAPRKTLAQCVNIIKTAEAASAAAAAPQTTRAASIEPFNAFVLSKPKFGLTIDEVDKGLAADLASTVSSSLTFTTTFLPASDEVLVTAHRSPVTAASIARAGGAISTPVALENALVALRPAIAKTVGRLGLAARVGLCHVDGSGVVGRREGGSSSSGPDADGWSAVVGRAAGRQPVRPAPEPAKKPGGVFLALARRKPAEPPKPKPEPEPLEDDWETAAEKLEDRNSG</sequence>
<feature type="compositionally biased region" description="Low complexity" evidence="11">
    <location>
        <begin position="137"/>
        <end position="152"/>
    </location>
</feature>
<evidence type="ECO:0000256" key="3">
    <source>
        <dbReference type="ARBA" id="ARBA00022723"/>
    </source>
</evidence>
<evidence type="ECO:0000256" key="9">
    <source>
        <dbReference type="ARBA" id="ARBA00023242"/>
    </source>
</evidence>
<name>J3NJS6_GAET3</name>
<evidence type="ECO:0000256" key="7">
    <source>
        <dbReference type="ARBA" id="ARBA00023015"/>
    </source>
</evidence>
<reference evidence="15" key="4">
    <citation type="journal article" date="2015" name="G3 (Bethesda)">
        <title>Genome sequences of three phytopathogenic species of the Magnaporthaceae family of fungi.</title>
        <authorList>
            <person name="Okagaki L.H."/>
            <person name="Nunes C.C."/>
            <person name="Sailsbery J."/>
            <person name="Clay B."/>
            <person name="Brown D."/>
            <person name="John T."/>
            <person name="Oh Y."/>
            <person name="Young N."/>
            <person name="Fitzgerald M."/>
            <person name="Haas B.J."/>
            <person name="Zeng Q."/>
            <person name="Young S."/>
            <person name="Adiconis X."/>
            <person name="Fan L."/>
            <person name="Levin J.Z."/>
            <person name="Mitchell T.K."/>
            <person name="Okubara P.A."/>
            <person name="Farman M.L."/>
            <person name="Kohn L.M."/>
            <person name="Birren B."/>
            <person name="Ma L.-J."/>
            <person name="Dean R.A."/>
        </authorList>
    </citation>
    <scope>NUCLEOTIDE SEQUENCE</scope>
    <source>
        <strain evidence="15">R3-111a-1</strain>
    </source>
</reference>
<proteinExistence type="inferred from homology"/>
<evidence type="ECO:0000256" key="1">
    <source>
        <dbReference type="ARBA" id="ARBA00004123"/>
    </source>
</evidence>
<protein>
    <submittedName>
        <fullName evidence="14">NF-X1-type zinc finger protein NFXL1</fullName>
    </submittedName>
</protein>
<dbReference type="FunCoup" id="J3NJS6">
    <property type="interactions" value="969"/>
</dbReference>
<comment type="similarity">
    <text evidence="2">Belongs to the NFX1 family.</text>
</comment>
<dbReference type="VEuPathDB" id="FungiDB:GGTG_01506"/>
<feature type="region of interest" description="Disordered" evidence="11">
    <location>
        <begin position="1"/>
        <end position="173"/>
    </location>
</feature>
<evidence type="ECO:0000256" key="8">
    <source>
        <dbReference type="ARBA" id="ARBA00023163"/>
    </source>
</evidence>
<evidence type="ECO:0000256" key="5">
    <source>
        <dbReference type="ARBA" id="ARBA00022771"/>
    </source>
</evidence>
<evidence type="ECO:0000256" key="2">
    <source>
        <dbReference type="ARBA" id="ARBA00007269"/>
    </source>
</evidence>
<keyword evidence="16" id="KW-1185">Reference proteome</keyword>
<dbReference type="PROSITE" id="PS51061">
    <property type="entry name" value="R3H"/>
    <property type="match status" value="1"/>
</dbReference>
<dbReference type="OrthoDB" id="6512771at2759"/>
<dbReference type="STRING" id="644352.J3NJS6"/>
<dbReference type="GO" id="GO:0000122">
    <property type="term" value="P:negative regulation of transcription by RNA polymerase II"/>
    <property type="evidence" value="ECO:0007669"/>
    <property type="project" value="TreeGrafter"/>
</dbReference>
<dbReference type="Pfam" id="PF01424">
    <property type="entry name" value="R3H"/>
    <property type="match status" value="1"/>
</dbReference>
<evidence type="ECO:0000313" key="16">
    <source>
        <dbReference type="Proteomes" id="UP000006039"/>
    </source>
</evidence>
<dbReference type="GO" id="GO:0000981">
    <property type="term" value="F:DNA-binding transcription factor activity, RNA polymerase II-specific"/>
    <property type="evidence" value="ECO:0007669"/>
    <property type="project" value="TreeGrafter"/>
</dbReference>
<feature type="compositionally biased region" description="Basic and acidic residues" evidence="11">
    <location>
        <begin position="1100"/>
        <end position="1111"/>
    </location>
</feature>
<dbReference type="Proteomes" id="UP000006039">
    <property type="component" value="Unassembled WGS sequence"/>
</dbReference>
<reference evidence="14" key="3">
    <citation type="submission" date="2010-09" db="EMBL/GenBank/DDBJ databases">
        <title>Annotation of Gaeumannomyces graminis var. tritici R3-111a-1.</title>
        <authorList>
            <consortium name="The Broad Institute Genome Sequencing Platform"/>
            <person name="Ma L.-J."/>
            <person name="Dead R."/>
            <person name="Young S.K."/>
            <person name="Zeng Q."/>
            <person name="Gargeya S."/>
            <person name="Fitzgerald M."/>
            <person name="Haas B."/>
            <person name="Abouelleil A."/>
            <person name="Alvarado L."/>
            <person name="Arachchi H.M."/>
            <person name="Berlin A."/>
            <person name="Brown A."/>
            <person name="Chapman S.B."/>
            <person name="Chen Z."/>
            <person name="Dunbar C."/>
            <person name="Freedman E."/>
            <person name="Gearin G."/>
            <person name="Gellesch M."/>
            <person name="Goldberg J."/>
            <person name="Griggs A."/>
            <person name="Gujja S."/>
            <person name="Heiman D."/>
            <person name="Howarth C."/>
            <person name="Larson L."/>
            <person name="Lui A."/>
            <person name="MacDonald P.J.P."/>
            <person name="Mehta T."/>
            <person name="Montmayeur A."/>
            <person name="Murphy C."/>
            <person name="Neiman D."/>
            <person name="Pearson M."/>
            <person name="Priest M."/>
            <person name="Roberts A."/>
            <person name="Saif S."/>
            <person name="Shea T."/>
            <person name="Shenoy N."/>
            <person name="Sisk P."/>
            <person name="Stolte C."/>
            <person name="Sykes S."/>
            <person name="Yandava C."/>
            <person name="Wortman J."/>
            <person name="Nusbaum C."/>
            <person name="Birren B."/>
        </authorList>
    </citation>
    <scope>NUCLEOTIDE SEQUENCE</scope>
    <source>
        <strain evidence="14">R3-111a-1</strain>
    </source>
</reference>
<dbReference type="GO" id="GO:0000977">
    <property type="term" value="F:RNA polymerase II transcription regulatory region sequence-specific DNA binding"/>
    <property type="evidence" value="ECO:0007669"/>
    <property type="project" value="TreeGrafter"/>
</dbReference>
<reference evidence="16" key="1">
    <citation type="submission" date="2010-07" db="EMBL/GenBank/DDBJ databases">
        <title>The genome sequence of Gaeumannomyces graminis var. tritici strain R3-111a-1.</title>
        <authorList>
            <consortium name="The Broad Institute Genome Sequencing Platform"/>
            <person name="Ma L.-J."/>
            <person name="Dead R."/>
            <person name="Young S."/>
            <person name="Zeng Q."/>
            <person name="Koehrsen M."/>
            <person name="Alvarado L."/>
            <person name="Berlin A."/>
            <person name="Chapman S.B."/>
            <person name="Chen Z."/>
            <person name="Freedman E."/>
            <person name="Gellesch M."/>
            <person name="Goldberg J."/>
            <person name="Griggs A."/>
            <person name="Gujja S."/>
            <person name="Heilman E.R."/>
            <person name="Heiman D."/>
            <person name="Hepburn T."/>
            <person name="Howarth C."/>
            <person name="Jen D."/>
            <person name="Larson L."/>
            <person name="Mehta T."/>
            <person name="Neiman D."/>
            <person name="Pearson M."/>
            <person name="Roberts A."/>
            <person name="Saif S."/>
            <person name="Shea T."/>
            <person name="Shenoy N."/>
            <person name="Sisk P."/>
            <person name="Stolte C."/>
            <person name="Sykes S."/>
            <person name="Walk T."/>
            <person name="White J."/>
            <person name="Yandava C."/>
            <person name="Haas B."/>
            <person name="Nusbaum C."/>
            <person name="Birren B."/>
        </authorList>
    </citation>
    <scope>NUCLEOTIDE SEQUENCE [LARGE SCALE GENOMIC DNA]</scope>
    <source>
        <strain evidence="16">R3-111a-1</strain>
    </source>
</reference>
<feature type="compositionally biased region" description="Basic residues" evidence="11">
    <location>
        <begin position="25"/>
        <end position="35"/>
    </location>
</feature>
<comment type="subcellular location">
    <subcellularLocation>
        <location evidence="1">Nucleus</location>
    </subcellularLocation>
</comment>
<keyword evidence="9" id="KW-0539">Nucleus</keyword>
<dbReference type="InterPro" id="IPR001841">
    <property type="entry name" value="Znf_RING"/>
</dbReference>
<dbReference type="InterPro" id="IPR036867">
    <property type="entry name" value="R3H_dom_sf"/>
</dbReference>
<feature type="region of interest" description="Disordered" evidence="11">
    <location>
        <begin position="1047"/>
        <end position="1131"/>
    </location>
</feature>
<dbReference type="FunFam" id="3.30.1370.50:FF:000006">
    <property type="entry name" value="NF-X1 finger transcription factor"/>
    <property type="match status" value="1"/>
</dbReference>
<reference evidence="14" key="2">
    <citation type="submission" date="2010-07" db="EMBL/GenBank/DDBJ databases">
        <authorList>
            <consortium name="The Broad Institute Genome Sequencing Platform"/>
            <consortium name="Broad Institute Genome Sequencing Center for Infectious Disease"/>
            <person name="Ma L.-J."/>
            <person name="Dead R."/>
            <person name="Young S."/>
            <person name="Zeng Q."/>
            <person name="Koehrsen M."/>
            <person name="Alvarado L."/>
            <person name="Berlin A."/>
            <person name="Chapman S.B."/>
            <person name="Chen Z."/>
            <person name="Freedman E."/>
            <person name="Gellesch M."/>
            <person name="Goldberg J."/>
            <person name="Griggs A."/>
            <person name="Gujja S."/>
            <person name="Heilman E.R."/>
            <person name="Heiman D."/>
            <person name="Hepburn T."/>
            <person name="Howarth C."/>
            <person name="Jen D."/>
            <person name="Larson L."/>
            <person name="Mehta T."/>
            <person name="Neiman D."/>
            <person name="Pearson M."/>
            <person name="Roberts A."/>
            <person name="Saif S."/>
            <person name="Shea T."/>
            <person name="Shenoy N."/>
            <person name="Sisk P."/>
            <person name="Stolte C."/>
            <person name="Sykes S."/>
            <person name="Walk T."/>
            <person name="White J."/>
            <person name="Yandava C."/>
            <person name="Haas B."/>
            <person name="Nusbaum C."/>
            <person name="Birren B."/>
        </authorList>
    </citation>
    <scope>NUCLEOTIDE SEQUENCE</scope>
    <source>
        <strain evidence="14">R3-111a-1</strain>
    </source>
</reference>
<feature type="compositionally biased region" description="Basic and acidic residues" evidence="11">
    <location>
        <begin position="1121"/>
        <end position="1131"/>
    </location>
</feature>
<feature type="compositionally biased region" description="Low complexity" evidence="11">
    <location>
        <begin position="51"/>
        <end position="64"/>
    </location>
</feature>
<dbReference type="SMART" id="SM00393">
    <property type="entry name" value="R3H"/>
    <property type="match status" value="1"/>
</dbReference>
<dbReference type="GO" id="GO:0008270">
    <property type="term" value="F:zinc ion binding"/>
    <property type="evidence" value="ECO:0007669"/>
    <property type="project" value="UniProtKB-KW"/>
</dbReference>
<organism evidence="14">
    <name type="scientific">Gaeumannomyces tritici (strain R3-111a-1)</name>
    <name type="common">Wheat and barley take-all root rot fungus</name>
    <name type="synonym">Gaeumannomyces graminis var. tritici</name>
    <dbReference type="NCBI Taxonomy" id="644352"/>
    <lineage>
        <taxon>Eukaryota</taxon>
        <taxon>Fungi</taxon>
        <taxon>Dikarya</taxon>
        <taxon>Ascomycota</taxon>
        <taxon>Pezizomycotina</taxon>
        <taxon>Sordariomycetes</taxon>
        <taxon>Sordariomycetidae</taxon>
        <taxon>Magnaporthales</taxon>
        <taxon>Magnaporthaceae</taxon>
        <taxon>Gaeumannomyces</taxon>
    </lineage>
</organism>
<dbReference type="EnsemblFungi" id="EJT81528">
    <property type="protein sequence ID" value="EJT81528"/>
    <property type="gene ID" value="GGTG_01506"/>
</dbReference>
<reference evidence="15" key="5">
    <citation type="submission" date="2018-04" db="UniProtKB">
        <authorList>
            <consortium name="EnsemblFungi"/>
        </authorList>
    </citation>
    <scope>IDENTIFICATION</scope>
    <source>
        <strain evidence="15">R3-111a-1</strain>
    </source>
</reference>
<dbReference type="SUPFAM" id="SSF82708">
    <property type="entry name" value="R3H domain"/>
    <property type="match status" value="1"/>
</dbReference>
<dbReference type="CDD" id="cd06006">
    <property type="entry name" value="R3H_unknown_2"/>
    <property type="match status" value="1"/>
</dbReference>
<dbReference type="Pfam" id="PF01422">
    <property type="entry name" value="zf-NF-X1"/>
    <property type="match status" value="7"/>
</dbReference>